<dbReference type="EMBL" id="AUZY01009123">
    <property type="protein sequence ID" value="EQD43416.1"/>
    <property type="molecule type" value="Genomic_DNA"/>
</dbReference>
<feature type="transmembrane region" description="Helical" evidence="1">
    <location>
        <begin position="75"/>
        <end position="93"/>
    </location>
</feature>
<sequence>MRTYTKRYSMNQRTRRRRAQFAYAVLGVLALLALRLASAWSLRVDSDEPQHLHVVWAWTQGLLPYRNVFDNHTPLFQLLMSPLLALLGARADIVPCMRTATIPFWMLGLALTWWLGRRLWNARVAWAATALTALFPLTYLSSVQFRTDDLWWVLWVAGVAVAVLGAPDRRRLAAAGLLMGLSFAVSMKTTPLLITQLLALVLLGALWHWQGRAIAWRAWLGALPGWLLGLVLPLAAFAVFFAAHGALGRAWYFWVGYNVVPGMGPWTGSRLQYLLFPTVSALVALVSWRRLRASTDAALTLRRLAMFDGAALYLAALLSYWPLLTLQDLLPVVPLLMLGASGTRLVHTRRIGWGFELALALELLTILATRPPSARPAVAAAGARTGAGAATDASG</sequence>
<feature type="transmembrane region" description="Helical" evidence="1">
    <location>
        <begin position="303"/>
        <end position="323"/>
    </location>
</feature>
<organism evidence="2">
    <name type="scientific">mine drainage metagenome</name>
    <dbReference type="NCBI Taxonomy" id="410659"/>
    <lineage>
        <taxon>unclassified sequences</taxon>
        <taxon>metagenomes</taxon>
        <taxon>ecological metagenomes</taxon>
    </lineage>
</organism>
<keyword evidence="1" id="KW-0472">Membrane</keyword>
<dbReference type="AlphaFoldDB" id="T0Z5V1"/>
<comment type="caution">
    <text evidence="2">The sequence shown here is derived from an EMBL/GenBank/DDBJ whole genome shotgun (WGS) entry which is preliminary data.</text>
</comment>
<keyword evidence="1" id="KW-1133">Transmembrane helix</keyword>
<proteinExistence type="predicted"/>
<keyword evidence="1" id="KW-0812">Transmembrane</keyword>
<name>T0Z5V1_9ZZZZ</name>
<protein>
    <submittedName>
        <fullName evidence="2">Glycosyltransferase of PMT family-like protein</fullName>
    </submittedName>
</protein>
<accession>T0Z5V1</accession>
<feature type="transmembrane region" description="Helical" evidence="1">
    <location>
        <begin position="271"/>
        <end position="291"/>
    </location>
</feature>
<feature type="transmembrane region" description="Helical" evidence="1">
    <location>
        <begin position="173"/>
        <end position="206"/>
    </location>
</feature>
<feature type="transmembrane region" description="Helical" evidence="1">
    <location>
        <begin position="122"/>
        <end position="143"/>
    </location>
</feature>
<keyword evidence="2" id="KW-0808">Transferase</keyword>
<feature type="transmembrane region" description="Helical" evidence="1">
    <location>
        <begin position="150"/>
        <end position="167"/>
    </location>
</feature>
<reference evidence="2" key="2">
    <citation type="journal article" date="2014" name="ISME J.">
        <title>Microbial stratification in low pH oxic and suboxic macroscopic growths along an acid mine drainage.</title>
        <authorList>
            <person name="Mendez-Garcia C."/>
            <person name="Mesa V."/>
            <person name="Sprenger R.R."/>
            <person name="Richter M."/>
            <person name="Diez M.S."/>
            <person name="Solano J."/>
            <person name="Bargiela R."/>
            <person name="Golyshina O.V."/>
            <person name="Manteca A."/>
            <person name="Ramos J.L."/>
            <person name="Gallego J.R."/>
            <person name="Llorente I."/>
            <person name="Martins Dos Santos V.A."/>
            <person name="Jensen O.N."/>
            <person name="Pelaez A.I."/>
            <person name="Sanchez J."/>
            <person name="Ferrer M."/>
        </authorList>
    </citation>
    <scope>NUCLEOTIDE SEQUENCE</scope>
</reference>
<reference evidence="2" key="1">
    <citation type="submission" date="2013-08" db="EMBL/GenBank/DDBJ databases">
        <authorList>
            <person name="Mendez C."/>
            <person name="Richter M."/>
            <person name="Ferrer M."/>
            <person name="Sanchez J."/>
        </authorList>
    </citation>
    <scope>NUCLEOTIDE SEQUENCE</scope>
</reference>
<feature type="transmembrane region" description="Helical" evidence="1">
    <location>
        <begin position="100"/>
        <end position="116"/>
    </location>
</feature>
<feature type="transmembrane region" description="Helical" evidence="1">
    <location>
        <begin position="218"/>
        <end position="243"/>
    </location>
</feature>
<evidence type="ECO:0000256" key="1">
    <source>
        <dbReference type="SAM" id="Phobius"/>
    </source>
</evidence>
<dbReference type="GO" id="GO:0016740">
    <property type="term" value="F:transferase activity"/>
    <property type="evidence" value="ECO:0007669"/>
    <property type="project" value="UniProtKB-KW"/>
</dbReference>
<gene>
    <name evidence="2" type="ORF">B1B_13839</name>
</gene>
<evidence type="ECO:0000313" key="2">
    <source>
        <dbReference type="EMBL" id="EQD43416.1"/>
    </source>
</evidence>